<dbReference type="AlphaFoldDB" id="A0A0F9IWZ2"/>
<feature type="non-terminal residue" evidence="1">
    <location>
        <position position="412"/>
    </location>
</feature>
<dbReference type="EMBL" id="LAZR01012900">
    <property type="protein sequence ID" value="KKM24569.1"/>
    <property type="molecule type" value="Genomic_DNA"/>
</dbReference>
<evidence type="ECO:0000313" key="1">
    <source>
        <dbReference type="EMBL" id="KKM24569.1"/>
    </source>
</evidence>
<sequence>MPKLSIQKLLSKELHPVIINGGSSFVVITYWWGRSNKNPNTQWPCPEDLEEGETLTRKPITYNKMITEWKKSCRKSKCNYLAMEYPEFAQKGMYQKAINFKPLFIQKALKACHPRAVLYIDGDMHIKRYPRLFDISGVDYMAQGWNSDPRYREAGIDCYYPYVFETSGGTMYFNNTRQAKMILREWYHSIKKYPLKAEDRLISQIFNQQKMLLSTNTIQLPLEYLWLSIDYNTIPKKLWNAYRIYITHPACLTSEDRAFAEGAAVERQPPRYEGQITNQIHCRMKGMPFYEYIFFPTKTDVSAISEWLTVMNRLGLIKLVKYDQKYGQYNKVYNANVRKIKDLAIKNYNGTVHLCAKGAVPGLRNSHQLNRVSDLIPTAIGYLQRGNNVVYVPSAATRTMVSRVKSLAGGSS</sequence>
<reference evidence="1" key="1">
    <citation type="journal article" date="2015" name="Nature">
        <title>Complex archaea that bridge the gap between prokaryotes and eukaryotes.</title>
        <authorList>
            <person name="Spang A."/>
            <person name="Saw J.H."/>
            <person name="Jorgensen S.L."/>
            <person name="Zaremba-Niedzwiedzka K."/>
            <person name="Martijn J."/>
            <person name="Lind A.E."/>
            <person name="van Eijk R."/>
            <person name="Schleper C."/>
            <person name="Guy L."/>
            <person name="Ettema T.J."/>
        </authorList>
    </citation>
    <scope>NUCLEOTIDE SEQUENCE</scope>
</reference>
<name>A0A0F9IWZ2_9ZZZZ</name>
<gene>
    <name evidence="1" type="ORF">LCGC14_1603800</name>
</gene>
<evidence type="ECO:0008006" key="2">
    <source>
        <dbReference type="Google" id="ProtNLM"/>
    </source>
</evidence>
<organism evidence="1">
    <name type="scientific">marine sediment metagenome</name>
    <dbReference type="NCBI Taxonomy" id="412755"/>
    <lineage>
        <taxon>unclassified sequences</taxon>
        <taxon>metagenomes</taxon>
        <taxon>ecological metagenomes</taxon>
    </lineage>
</organism>
<comment type="caution">
    <text evidence="1">The sequence shown here is derived from an EMBL/GenBank/DDBJ whole genome shotgun (WGS) entry which is preliminary data.</text>
</comment>
<accession>A0A0F9IWZ2</accession>
<protein>
    <recommendedName>
        <fullName evidence="2">Nucleotide-diphospho-sugar transferase domain-containing protein</fullName>
    </recommendedName>
</protein>
<proteinExistence type="predicted"/>